<name>A0A645GNQ9_9ZZZZ</name>
<sequence>MILAHVRIGEADARAVKLLNLRLDLFRVPRLAQADAAAVDSGFTQCFAPASETADCRHVKRFMLGLHIF</sequence>
<accession>A0A645GNQ9</accession>
<protein>
    <submittedName>
        <fullName evidence="1">Uncharacterized protein</fullName>
    </submittedName>
</protein>
<gene>
    <name evidence="1" type="ORF">SDC9_175796</name>
</gene>
<dbReference type="AlphaFoldDB" id="A0A645GNQ9"/>
<dbReference type="EMBL" id="VSSQ01078614">
    <property type="protein sequence ID" value="MPN28355.1"/>
    <property type="molecule type" value="Genomic_DNA"/>
</dbReference>
<reference evidence="1" key="1">
    <citation type="submission" date="2019-08" db="EMBL/GenBank/DDBJ databases">
        <authorList>
            <person name="Kucharzyk K."/>
            <person name="Murdoch R.W."/>
            <person name="Higgins S."/>
            <person name="Loffler F."/>
        </authorList>
    </citation>
    <scope>NUCLEOTIDE SEQUENCE</scope>
</reference>
<evidence type="ECO:0000313" key="1">
    <source>
        <dbReference type="EMBL" id="MPN28355.1"/>
    </source>
</evidence>
<proteinExistence type="predicted"/>
<comment type="caution">
    <text evidence="1">The sequence shown here is derived from an EMBL/GenBank/DDBJ whole genome shotgun (WGS) entry which is preliminary data.</text>
</comment>
<organism evidence="1">
    <name type="scientific">bioreactor metagenome</name>
    <dbReference type="NCBI Taxonomy" id="1076179"/>
    <lineage>
        <taxon>unclassified sequences</taxon>
        <taxon>metagenomes</taxon>
        <taxon>ecological metagenomes</taxon>
    </lineage>
</organism>